<dbReference type="InterPro" id="IPR050272">
    <property type="entry name" value="Isochorismatase-like_hydrls"/>
</dbReference>
<comment type="caution">
    <text evidence="3">The sequence shown here is derived from an EMBL/GenBank/DDBJ whole genome shotgun (WGS) entry which is preliminary data.</text>
</comment>
<evidence type="ECO:0000259" key="2">
    <source>
        <dbReference type="Pfam" id="PF00857"/>
    </source>
</evidence>
<dbReference type="GO" id="GO:0016787">
    <property type="term" value="F:hydrolase activity"/>
    <property type="evidence" value="ECO:0007669"/>
    <property type="project" value="UniProtKB-KW"/>
</dbReference>
<dbReference type="Proteomes" id="UP001501576">
    <property type="component" value="Unassembled WGS sequence"/>
</dbReference>
<dbReference type="SUPFAM" id="SSF52499">
    <property type="entry name" value="Isochorismatase-like hydrolases"/>
    <property type="match status" value="1"/>
</dbReference>
<sequence>MNMTTHHTALLAMDLQAAMVSHIQDEDYLPRVRRAIDAARTAGIPVLHVVVGFRSGRSDISDRNKAFGGLPEGVFRPGDPNAAIHSDVAPRPDEAVITKKRVSAFAGSDLELVLRSGGISHLVLAGIATSGVVLSTLRQAADLDYRLTVLADGCADSDEEVHRVLTEKVFPRQAEVTTVEEWAKAVG</sequence>
<dbReference type="Gene3D" id="3.40.50.850">
    <property type="entry name" value="Isochorismatase-like"/>
    <property type="match status" value="1"/>
</dbReference>
<evidence type="ECO:0000256" key="1">
    <source>
        <dbReference type="ARBA" id="ARBA00022801"/>
    </source>
</evidence>
<organism evidence="3 4">
    <name type="scientific">Streptomyces mordarskii</name>
    <dbReference type="NCBI Taxonomy" id="1226758"/>
    <lineage>
        <taxon>Bacteria</taxon>
        <taxon>Bacillati</taxon>
        <taxon>Actinomycetota</taxon>
        <taxon>Actinomycetes</taxon>
        <taxon>Kitasatosporales</taxon>
        <taxon>Streptomycetaceae</taxon>
        <taxon>Streptomyces</taxon>
    </lineage>
</organism>
<proteinExistence type="predicted"/>
<reference evidence="4" key="1">
    <citation type="journal article" date="2019" name="Int. J. Syst. Evol. Microbiol.">
        <title>The Global Catalogue of Microorganisms (GCM) 10K type strain sequencing project: providing services to taxonomists for standard genome sequencing and annotation.</title>
        <authorList>
            <consortium name="The Broad Institute Genomics Platform"/>
            <consortium name="The Broad Institute Genome Sequencing Center for Infectious Disease"/>
            <person name="Wu L."/>
            <person name="Ma J."/>
        </authorList>
    </citation>
    <scope>NUCLEOTIDE SEQUENCE [LARGE SCALE GENOMIC DNA]</scope>
    <source>
        <strain evidence="4">JCM 5052</strain>
    </source>
</reference>
<accession>A0ABP3LLV1</accession>
<dbReference type="CDD" id="cd00431">
    <property type="entry name" value="cysteine_hydrolases"/>
    <property type="match status" value="1"/>
</dbReference>
<dbReference type="Pfam" id="PF00857">
    <property type="entry name" value="Isochorismatase"/>
    <property type="match status" value="1"/>
</dbReference>
<keyword evidence="4" id="KW-1185">Reference proteome</keyword>
<dbReference type="InterPro" id="IPR000868">
    <property type="entry name" value="Isochorismatase-like_dom"/>
</dbReference>
<name>A0ABP3LLV1_9ACTN</name>
<dbReference type="InterPro" id="IPR016291">
    <property type="entry name" value="Isochorismatase"/>
</dbReference>
<evidence type="ECO:0000313" key="4">
    <source>
        <dbReference type="Proteomes" id="UP001501576"/>
    </source>
</evidence>
<dbReference type="PANTHER" id="PTHR43540:SF1">
    <property type="entry name" value="ISOCHORISMATASE HYDROLASE"/>
    <property type="match status" value="1"/>
</dbReference>
<dbReference type="EMBL" id="BAAABZ010000002">
    <property type="protein sequence ID" value="GAA0502470.1"/>
    <property type="molecule type" value="Genomic_DNA"/>
</dbReference>
<feature type="domain" description="Isochorismatase-like" evidence="2">
    <location>
        <begin position="8"/>
        <end position="181"/>
    </location>
</feature>
<protein>
    <submittedName>
        <fullName evidence="3">Cysteine hydrolase</fullName>
    </submittedName>
</protein>
<evidence type="ECO:0000313" key="3">
    <source>
        <dbReference type="EMBL" id="GAA0502470.1"/>
    </source>
</evidence>
<gene>
    <name evidence="3" type="ORF">GCM10010390_01120</name>
</gene>
<dbReference type="PRINTS" id="PR01398">
    <property type="entry name" value="ISCHRISMTASE"/>
</dbReference>
<dbReference type="PANTHER" id="PTHR43540">
    <property type="entry name" value="PEROXYUREIDOACRYLATE/UREIDOACRYLATE AMIDOHYDROLASE-RELATED"/>
    <property type="match status" value="1"/>
</dbReference>
<keyword evidence="1 3" id="KW-0378">Hydrolase</keyword>
<dbReference type="InterPro" id="IPR036380">
    <property type="entry name" value="Isochorismatase-like_sf"/>
</dbReference>